<dbReference type="GO" id="GO:0003735">
    <property type="term" value="F:structural constituent of ribosome"/>
    <property type="evidence" value="ECO:0007669"/>
    <property type="project" value="UniProtKB-UniRule"/>
</dbReference>
<dbReference type="GO" id="GO:0019843">
    <property type="term" value="F:rRNA binding"/>
    <property type="evidence" value="ECO:0007669"/>
    <property type="project" value="UniProtKB-UniRule"/>
</dbReference>
<dbReference type="PROSITE" id="PS00056">
    <property type="entry name" value="RIBOSOMAL_S17"/>
    <property type="match status" value="1"/>
</dbReference>
<dbReference type="InterPro" id="IPR012340">
    <property type="entry name" value="NA-bd_OB-fold"/>
</dbReference>
<dbReference type="Proteomes" id="UP000228613">
    <property type="component" value="Unassembled WGS sequence"/>
</dbReference>
<dbReference type="PANTHER" id="PTHR10744:SF1">
    <property type="entry name" value="SMALL RIBOSOMAL SUBUNIT PROTEIN US17M"/>
    <property type="match status" value="1"/>
</dbReference>
<evidence type="ECO:0000313" key="9">
    <source>
        <dbReference type="Proteomes" id="UP000228613"/>
    </source>
</evidence>
<evidence type="ECO:0000256" key="7">
    <source>
        <dbReference type="RuleBase" id="RU003872"/>
    </source>
</evidence>
<dbReference type="PANTHER" id="PTHR10744">
    <property type="entry name" value="40S RIBOSOMAL PROTEIN S11 FAMILY MEMBER"/>
    <property type="match status" value="1"/>
</dbReference>
<dbReference type="Gene3D" id="2.40.50.140">
    <property type="entry name" value="Nucleic acid-binding proteins"/>
    <property type="match status" value="1"/>
</dbReference>
<dbReference type="HAMAP" id="MF_01345_B">
    <property type="entry name" value="Ribosomal_uS17_B"/>
    <property type="match status" value="1"/>
</dbReference>
<gene>
    <name evidence="6" type="primary">rpsQ</name>
    <name evidence="8" type="ORF">COU48_02410</name>
</gene>
<dbReference type="GO" id="GO:0022627">
    <property type="term" value="C:cytosolic small ribosomal subunit"/>
    <property type="evidence" value="ECO:0007669"/>
    <property type="project" value="UniProtKB-UniRule"/>
</dbReference>
<dbReference type="NCBIfam" id="NF004123">
    <property type="entry name" value="PRK05610.1"/>
    <property type="match status" value="1"/>
</dbReference>
<comment type="function">
    <text evidence="6">One of the primary rRNA binding proteins, it binds specifically to the 5'-end of 16S ribosomal RNA.</text>
</comment>
<evidence type="ECO:0000256" key="3">
    <source>
        <dbReference type="ARBA" id="ARBA00022884"/>
    </source>
</evidence>
<dbReference type="SUPFAM" id="SSF50249">
    <property type="entry name" value="Nucleic acid-binding proteins"/>
    <property type="match status" value="1"/>
</dbReference>
<keyword evidence="2 6" id="KW-0699">rRNA-binding</keyword>
<comment type="subunit">
    <text evidence="6">Part of the 30S ribosomal subunit.</text>
</comment>
<accession>A0A2J0JHE2</accession>
<comment type="caution">
    <text evidence="8">The sequence shown here is derived from an EMBL/GenBank/DDBJ whole genome shotgun (WGS) entry which is preliminary data.</text>
</comment>
<name>A0A2J0JHE2_9BACT</name>
<dbReference type="InterPro" id="IPR019984">
    <property type="entry name" value="Ribosomal_uS17_bact/chlr"/>
</dbReference>
<evidence type="ECO:0000256" key="1">
    <source>
        <dbReference type="ARBA" id="ARBA00010254"/>
    </source>
</evidence>
<dbReference type="PRINTS" id="PR00973">
    <property type="entry name" value="RIBOSOMALS17"/>
</dbReference>
<dbReference type="CDD" id="cd00364">
    <property type="entry name" value="Ribosomal_uS17"/>
    <property type="match status" value="1"/>
</dbReference>
<evidence type="ECO:0000256" key="4">
    <source>
        <dbReference type="ARBA" id="ARBA00022980"/>
    </source>
</evidence>
<protein>
    <recommendedName>
        <fullName evidence="6">Small ribosomal subunit protein uS17</fullName>
    </recommendedName>
</protein>
<sequence>MKTKTTKNNKDINNGSKKIGNILSGVVFSDKMNKTVVVSVSRFVKHPKYGKFYKINKKYKAHDEENKYKVGDKVEIIETKPISKDKKFKVITK</sequence>
<evidence type="ECO:0000256" key="5">
    <source>
        <dbReference type="ARBA" id="ARBA00023274"/>
    </source>
</evidence>
<dbReference type="InterPro" id="IPR019979">
    <property type="entry name" value="Ribosomal_uS17_CS"/>
</dbReference>
<reference evidence="9" key="1">
    <citation type="submission" date="2017-09" db="EMBL/GenBank/DDBJ databases">
        <title>Depth-based differentiation of microbial function through sediment-hosted aquifers and enrichment of novel symbionts in the deep terrestrial subsurface.</title>
        <authorList>
            <person name="Probst A.J."/>
            <person name="Ladd B."/>
            <person name="Jarett J.K."/>
            <person name="Geller-Mcgrath D.E."/>
            <person name="Sieber C.M.K."/>
            <person name="Emerson J.B."/>
            <person name="Anantharaman K."/>
            <person name="Thomas B.C."/>
            <person name="Malmstrom R."/>
            <person name="Stieglmeier M."/>
            <person name="Klingl A."/>
            <person name="Woyke T."/>
            <person name="Ryan C.M."/>
            <person name="Banfield J.F."/>
        </authorList>
    </citation>
    <scope>NUCLEOTIDE SEQUENCE [LARGE SCALE GENOMIC DNA]</scope>
</reference>
<proteinExistence type="inferred from homology"/>
<evidence type="ECO:0000256" key="6">
    <source>
        <dbReference type="HAMAP-Rule" id="MF_01345"/>
    </source>
</evidence>
<dbReference type="InterPro" id="IPR000266">
    <property type="entry name" value="Ribosomal_uS17"/>
</dbReference>
<keyword evidence="3 6" id="KW-0694">RNA-binding</keyword>
<evidence type="ECO:0000256" key="2">
    <source>
        <dbReference type="ARBA" id="ARBA00022730"/>
    </source>
</evidence>
<dbReference type="EMBL" id="PFCP01000060">
    <property type="protein sequence ID" value="PIR68743.1"/>
    <property type="molecule type" value="Genomic_DNA"/>
</dbReference>
<keyword evidence="5 6" id="KW-0687">Ribonucleoprotein</keyword>
<evidence type="ECO:0000313" key="8">
    <source>
        <dbReference type="EMBL" id="PIR68743.1"/>
    </source>
</evidence>
<comment type="similarity">
    <text evidence="1 6 7">Belongs to the universal ribosomal protein uS17 family.</text>
</comment>
<dbReference type="GO" id="GO:0006412">
    <property type="term" value="P:translation"/>
    <property type="evidence" value="ECO:0007669"/>
    <property type="project" value="UniProtKB-UniRule"/>
</dbReference>
<dbReference type="NCBIfam" id="TIGR03635">
    <property type="entry name" value="uS17_bact"/>
    <property type="match status" value="1"/>
</dbReference>
<keyword evidence="4 6" id="KW-0689">Ribosomal protein</keyword>
<organism evidence="8 9">
    <name type="scientific">Candidatus Nomurabacteria bacterium CG10_big_fil_rev_8_21_14_0_10_03_31_7</name>
    <dbReference type="NCBI Taxonomy" id="1974730"/>
    <lineage>
        <taxon>Bacteria</taxon>
        <taxon>Candidatus Nomuraibacteriota</taxon>
    </lineage>
</organism>
<dbReference type="Pfam" id="PF00366">
    <property type="entry name" value="Ribosomal_S17"/>
    <property type="match status" value="1"/>
</dbReference>
<dbReference type="AlphaFoldDB" id="A0A2J0JHE2"/>